<dbReference type="OrthoDB" id="6197160at2"/>
<evidence type="ECO:0000313" key="1">
    <source>
        <dbReference type="EMBL" id="TKB05212.1"/>
    </source>
</evidence>
<evidence type="ECO:0000313" key="2">
    <source>
        <dbReference type="Proteomes" id="UP000305471"/>
    </source>
</evidence>
<evidence type="ECO:0008006" key="3">
    <source>
        <dbReference type="Google" id="ProtNLM"/>
    </source>
</evidence>
<proteinExistence type="predicted"/>
<sequence>MRNTNNLDETVSSIGLLVKNDVLSAPLFKENIFETARILYEAKKSTVVEAVSSLSAEQPQKAADFIELALRLFPKKRMQIVENLKLDDSIDEDAVTLAAIRSGISPSDIVPPTASGETHRIVPLIHSASITLFDQDKENTTKVRFKKVEDNQWKEGLHLYWEPVRQALSGSLVHLEANTQYDVEITVTSSGLPSKILTFEFATRAETPPVDPNLVYRLSDIYNGGMLDITSLDIQGKEGGWAKIIGDENTPIVAGEYDDYAINIGNNSYIMFENIVVKGGRRHGIFSRDASHLWFKGCNVSQWGRGESYYKNGIAYEVGTNTPINYDGGMTLVRTGIVVVEECTIHSPAPKANHWGFGHPKGPAAMLILANSYDESLQGQYIIRNNRFYGTDEHRFNDVIESRLNGRSWGGFIRDSAIYNNYLAYANDDIIELDGGQSNVLFYNNEIEQAYCGVSATPNMLGPSYIFNNYIHNLGDQRQKSWAAFKLGGLFSRPAGIVNIFNNFVLTNSNGIAHASFAGDSSFWVHAQNNVLIHNKHWHNMGFSINDPGKYGESVYLYNLMYNTIVEDSVYNANITDFFAPQEESKMLEEITSSVTTEPFISIAVPYNYHVLNFSEFDNDGNLIIGKSQD</sequence>
<accession>A0A4U0ZMU6</accession>
<reference evidence="1 2" key="1">
    <citation type="submission" date="2019-04" db="EMBL/GenBank/DDBJ databases">
        <title>Alteromonas portus sp. nov., an alginate lyase-excreting marine bacterium.</title>
        <authorList>
            <person name="Huang H."/>
            <person name="Mo K."/>
            <person name="Bao S."/>
        </authorList>
    </citation>
    <scope>NUCLEOTIDE SEQUENCE [LARGE SCALE GENOMIC DNA]</scope>
    <source>
        <strain evidence="1 2">HB161718</strain>
    </source>
</reference>
<organism evidence="1 2">
    <name type="scientific">Alteromonas portus</name>
    <dbReference type="NCBI Taxonomy" id="2565549"/>
    <lineage>
        <taxon>Bacteria</taxon>
        <taxon>Pseudomonadati</taxon>
        <taxon>Pseudomonadota</taxon>
        <taxon>Gammaproteobacteria</taxon>
        <taxon>Alteromonadales</taxon>
        <taxon>Alteromonadaceae</taxon>
        <taxon>Alteromonas/Salinimonas group</taxon>
        <taxon>Alteromonas</taxon>
    </lineage>
</organism>
<dbReference type="SUPFAM" id="SSF51126">
    <property type="entry name" value="Pectin lyase-like"/>
    <property type="match status" value="1"/>
</dbReference>
<name>A0A4U0ZMU6_9ALTE</name>
<gene>
    <name evidence="1" type="ORF">E5672_03780</name>
</gene>
<dbReference type="AlphaFoldDB" id="A0A4U0ZMU6"/>
<keyword evidence="2" id="KW-1185">Reference proteome</keyword>
<dbReference type="Gene3D" id="2.160.20.10">
    <property type="entry name" value="Single-stranded right-handed beta-helix, Pectin lyase-like"/>
    <property type="match status" value="1"/>
</dbReference>
<dbReference type="EMBL" id="SWCO01000001">
    <property type="protein sequence ID" value="TKB05212.1"/>
    <property type="molecule type" value="Genomic_DNA"/>
</dbReference>
<dbReference type="InterPro" id="IPR012334">
    <property type="entry name" value="Pectin_lyas_fold"/>
</dbReference>
<dbReference type="RefSeq" id="WP_136780968.1">
    <property type="nucleotide sequence ID" value="NZ_SWCO01000001.1"/>
</dbReference>
<comment type="caution">
    <text evidence="1">The sequence shown here is derived from an EMBL/GenBank/DDBJ whole genome shotgun (WGS) entry which is preliminary data.</text>
</comment>
<dbReference type="Proteomes" id="UP000305471">
    <property type="component" value="Unassembled WGS sequence"/>
</dbReference>
<dbReference type="InterPro" id="IPR011050">
    <property type="entry name" value="Pectin_lyase_fold/virulence"/>
</dbReference>
<protein>
    <recommendedName>
        <fullName evidence="3">Right-handed parallel beta-helix repeat-containing protein</fullName>
    </recommendedName>
</protein>